<dbReference type="CDD" id="cd03801">
    <property type="entry name" value="GT4_PimA-like"/>
    <property type="match status" value="1"/>
</dbReference>
<name>A0A6J6JA18_9ZZZZ</name>
<sequence>MKILHIIPRWIGGGPERHIIELARQDQLTNANVNRRALVLDRPLSAPLLVKARRFGLVLVSSPWAEAMEAEIDAADIVEITYWNHPLLLELLACSLPPARVIIRSAVAGHTIPQVLFPELTFYPDVWQLSAPQGYGAPHIERSHSWVEFLPALAEIDRLENFRFRKHDGIRAAYLGSLTPSKIHPLFPEIVAMLDGNIKVDIVGDGDEVSTGNLRRRFDELGVSEKVIFHGHVENIAEVLATADIFIYPLNPESYATSEKALQEAMWLGLAPVMMTGTAAAGWIASGKTGLVASDPQGFADSVNLLAREEKLRIEIGSAARKFARDRFDPGVNAKTNQEIYERLISMPKRTRAPLQSQDWTVAEKFCNSLGLDRVSFIHRLEQAGNASPESNFMLLKSEGGLMHYRNHYPSDLDLPNWISVLTKAVE</sequence>
<dbReference type="Gene3D" id="3.40.50.2000">
    <property type="entry name" value="Glycogen Phosphorylase B"/>
    <property type="match status" value="2"/>
</dbReference>
<protein>
    <submittedName>
        <fullName evidence="1">Unannotated protein</fullName>
    </submittedName>
</protein>
<dbReference type="PANTHER" id="PTHR12526">
    <property type="entry name" value="GLYCOSYLTRANSFERASE"/>
    <property type="match status" value="1"/>
</dbReference>
<dbReference type="AlphaFoldDB" id="A0A6J6JA18"/>
<dbReference type="PANTHER" id="PTHR12526:SF637">
    <property type="entry name" value="GLYCOSYLTRANSFERASE EPSF-RELATED"/>
    <property type="match status" value="1"/>
</dbReference>
<evidence type="ECO:0000313" key="1">
    <source>
        <dbReference type="EMBL" id="CAB4633445.1"/>
    </source>
</evidence>
<gene>
    <name evidence="1" type="ORF">UFOPK2032_00781</name>
</gene>
<proteinExistence type="predicted"/>
<organism evidence="1">
    <name type="scientific">freshwater metagenome</name>
    <dbReference type="NCBI Taxonomy" id="449393"/>
    <lineage>
        <taxon>unclassified sequences</taxon>
        <taxon>metagenomes</taxon>
        <taxon>ecological metagenomes</taxon>
    </lineage>
</organism>
<accession>A0A6J6JA18</accession>
<dbReference type="Pfam" id="PF13692">
    <property type="entry name" value="Glyco_trans_1_4"/>
    <property type="match status" value="1"/>
</dbReference>
<reference evidence="1" key="1">
    <citation type="submission" date="2020-05" db="EMBL/GenBank/DDBJ databases">
        <authorList>
            <person name="Chiriac C."/>
            <person name="Salcher M."/>
            <person name="Ghai R."/>
            <person name="Kavagutti S V."/>
        </authorList>
    </citation>
    <scope>NUCLEOTIDE SEQUENCE</scope>
</reference>
<dbReference type="EMBL" id="CAEZVM010000028">
    <property type="protein sequence ID" value="CAB4633445.1"/>
    <property type="molecule type" value="Genomic_DNA"/>
</dbReference>
<dbReference type="SUPFAM" id="SSF53756">
    <property type="entry name" value="UDP-Glycosyltransferase/glycogen phosphorylase"/>
    <property type="match status" value="1"/>
</dbReference>